<name>A0A061FLX8_THECC</name>
<sequence>MVKEHLDVPFGALPAMMKHSAERDSIGDVAIVHHLCEANSFVDALAKYGVDTDSMFAAWWSNDSWSDICDVV</sequence>
<dbReference type="Proteomes" id="UP000026915">
    <property type="component" value="Chromosome 10"/>
</dbReference>
<dbReference type="InParanoid" id="A0A061FLX8"/>
<evidence type="ECO:0000313" key="1">
    <source>
        <dbReference type="EMBL" id="EOY18315.1"/>
    </source>
</evidence>
<organism evidence="1 2">
    <name type="scientific">Theobroma cacao</name>
    <name type="common">Cacao</name>
    <name type="synonym">Cocoa</name>
    <dbReference type="NCBI Taxonomy" id="3641"/>
    <lineage>
        <taxon>Eukaryota</taxon>
        <taxon>Viridiplantae</taxon>
        <taxon>Streptophyta</taxon>
        <taxon>Embryophyta</taxon>
        <taxon>Tracheophyta</taxon>
        <taxon>Spermatophyta</taxon>
        <taxon>Magnoliopsida</taxon>
        <taxon>eudicotyledons</taxon>
        <taxon>Gunneridae</taxon>
        <taxon>Pentapetalae</taxon>
        <taxon>rosids</taxon>
        <taxon>malvids</taxon>
        <taxon>Malvales</taxon>
        <taxon>Malvaceae</taxon>
        <taxon>Byttnerioideae</taxon>
        <taxon>Theobroma</taxon>
    </lineage>
</organism>
<reference evidence="1 2" key="1">
    <citation type="journal article" date="2013" name="Genome Biol.">
        <title>The genome sequence of the most widely cultivated cacao type and its use to identify candidate genes regulating pod color.</title>
        <authorList>
            <person name="Motamayor J.C."/>
            <person name="Mockaitis K."/>
            <person name="Schmutz J."/>
            <person name="Haiminen N."/>
            <person name="Iii D.L."/>
            <person name="Cornejo O."/>
            <person name="Findley S.D."/>
            <person name="Zheng P."/>
            <person name="Utro F."/>
            <person name="Royaert S."/>
            <person name="Saski C."/>
            <person name="Jenkins J."/>
            <person name="Podicheti R."/>
            <person name="Zhao M."/>
            <person name="Scheffler B.E."/>
            <person name="Stack J.C."/>
            <person name="Feltus F.A."/>
            <person name="Mustiga G.M."/>
            <person name="Amores F."/>
            <person name="Phillips W."/>
            <person name="Marelli J.P."/>
            <person name="May G.D."/>
            <person name="Shapiro H."/>
            <person name="Ma J."/>
            <person name="Bustamante C.D."/>
            <person name="Schnell R.J."/>
            <person name="Main D."/>
            <person name="Gilbert D."/>
            <person name="Parida L."/>
            <person name="Kuhn D.N."/>
        </authorList>
    </citation>
    <scope>NUCLEOTIDE SEQUENCE [LARGE SCALE GENOMIC DNA]</scope>
    <source>
        <strain evidence="2">cv. Matina 1-6</strain>
    </source>
</reference>
<evidence type="ECO:0000313" key="2">
    <source>
        <dbReference type="Proteomes" id="UP000026915"/>
    </source>
</evidence>
<accession>A0A061FLX8</accession>
<dbReference type="HOGENOM" id="CLU_2727289_0_0_1"/>
<keyword evidence="2" id="KW-1185">Reference proteome</keyword>
<dbReference type="AlphaFoldDB" id="A0A061FLX8"/>
<proteinExistence type="predicted"/>
<dbReference type="Gramene" id="EOY18315">
    <property type="protein sequence ID" value="EOY18315"/>
    <property type="gene ID" value="TCM_042909"/>
</dbReference>
<dbReference type="EMBL" id="CM001888">
    <property type="protein sequence ID" value="EOY18315.1"/>
    <property type="molecule type" value="Genomic_DNA"/>
</dbReference>
<gene>
    <name evidence="1" type="ORF">TCM_042909</name>
</gene>
<protein>
    <submittedName>
        <fullName evidence="1">Uncharacterized protein</fullName>
    </submittedName>
</protein>